<dbReference type="InterPro" id="IPR019647">
    <property type="entry name" value="PhoP_reg_network_YrbL"/>
</dbReference>
<dbReference type="Pfam" id="PF10707">
    <property type="entry name" value="YrbL-PhoP_reg"/>
    <property type="match status" value="1"/>
</dbReference>
<dbReference type="OrthoDB" id="5421848at2"/>
<accession>A0A2N1J4U3</accession>
<dbReference type="KEGG" id="ahs:AHALO_1872"/>
<dbReference type="Proteomes" id="UP000233248">
    <property type="component" value="Unassembled WGS sequence"/>
</dbReference>
<comment type="caution">
    <text evidence="1">The sequence shown here is derived from an EMBL/GenBank/DDBJ whole genome shotgun (WGS) entry which is preliminary data.</text>
</comment>
<proteinExistence type="predicted"/>
<name>A0A2N1J4U3_9BACT</name>
<organism evidence="1 2">
    <name type="scientific">Malaciobacter halophilus</name>
    <dbReference type="NCBI Taxonomy" id="197482"/>
    <lineage>
        <taxon>Bacteria</taxon>
        <taxon>Pseudomonadati</taxon>
        <taxon>Campylobacterota</taxon>
        <taxon>Epsilonproteobacteria</taxon>
        <taxon>Campylobacterales</taxon>
        <taxon>Arcobacteraceae</taxon>
        <taxon>Malaciobacter</taxon>
    </lineage>
</organism>
<keyword evidence="2" id="KW-1185">Reference proteome</keyword>
<gene>
    <name evidence="1" type="ORF">CP960_03710</name>
</gene>
<sequence length="198" mass="23628">MNLIKLDESLYLGKGRERKCYIHPHDFQKVIKIVYRKDQGLNQNEMEYSYIQYLKKNKKEFSHITNCYGLVNTNIGKGFVFDRVLDFDNTQSKSFKELVLNSFFSKDEELKLIEDLKQYIFKNNIIFVDIALSNILCKKIDENSYKLILTDGIGGKRYGLKSKLYQYSKVFTKYKVLKQWKKFLKRYEKVSSMKDLNK</sequence>
<evidence type="ECO:0000313" key="2">
    <source>
        <dbReference type="Proteomes" id="UP000233248"/>
    </source>
</evidence>
<dbReference type="RefSeq" id="WP_101183879.1">
    <property type="nucleotide sequence ID" value="NZ_CP031218.1"/>
</dbReference>
<evidence type="ECO:0000313" key="1">
    <source>
        <dbReference type="EMBL" id="PKI81573.1"/>
    </source>
</evidence>
<evidence type="ECO:0008006" key="3">
    <source>
        <dbReference type="Google" id="ProtNLM"/>
    </source>
</evidence>
<dbReference type="EMBL" id="NXIF01000013">
    <property type="protein sequence ID" value="PKI81573.1"/>
    <property type="molecule type" value="Genomic_DNA"/>
</dbReference>
<reference evidence="1 2" key="1">
    <citation type="submission" date="2017-09" db="EMBL/GenBank/DDBJ databases">
        <title>Genomics of the genus Arcobacter.</title>
        <authorList>
            <person name="Perez-Cataluna A."/>
            <person name="Figueras M.J."/>
            <person name="Salas-Masso N."/>
        </authorList>
    </citation>
    <scope>NUCLEOTIDE SEQUENCE [LARGE SCALE GENOMIC DNA]</scope>
    <source>
        <strain evidence="1 2">DSM 18005</strain>
    </source>
</reference>
<protein>
    <recommendedName>
        <fullName evidence="3">PhoP regulatory network protein YrbL</fullName>
    </recommendedName>
</protein>
<dbReference type="AlphaFoldDB" id="A0A2N1J4U3"/>